<dbReference type="NCBIfam" id="TIGR00254">
    <property type="entry name" value="GGDEF"/>
    <property type="match status" value="1"/>
</dbReference>
<reference evidence="4 5" key="1">
    <citation type="submission" date="2019-04" db="EMBL/GenBank/DDBJ databases">
        <title>Rhizobium terrae sp. nov., isolated from a paddy soil.</title>
        <authorList>
            <person name="Lin S.-Y."/>
            <person name="Hameed A."/>
            <person name="Huang H.-I."/>
            <person name="Young C.-C."/>
        </authorList>
    </citation>
    <scope>NUCLEOTIDE SEQUENCE [LARGE SCALE GENOMIC DNA]</scope>
    <source>
        <strain evidence="4 5">CC-HIH110</strain>
    </source>
</reference>
<comment type="caution">
    <text evidence="4">The sequence shown here is derived from an EMBL/GenBank/DDBJ whole genome shotgun (WGS) entry which is preliminary data.</text>
</comment>
<keyword evidence="1" id="KW-0472">Membrane</keyword>
<dbReference type="InterPro" id="IPR001633">
    <property type="entry name" value="EAL_dom"/>
</dbReference>
<keyword evidence="1" id="KW-0812">Transmembrane</keyword>
<keyword evidence="5" id="KW-1185">Reference proteome</keyword>
<dbReference type="InterPro" id="IPR029787">
    <property type="entry name" value="Nucleotide_cyclase"/>
</dbReference>
<dbReference type="SUPFAM" id="SSF55073">
    <property type="entry name" value="Nucleotide cyclase"/>
    <property type="match status" value="1"/>
</dbReference>
<evidence type="ECO:0000256" key="1">
    <source>
        <dbReference type="SAM" id="Phobius"/>
    </source>
</evidence>
<feature type="transmembrane region" description="Helical" evidence="1">
    <location>
        <begin position="30"/>
        <end position="50"/>
    </location>
</feature>
<accession>A0A4S4A8A3</accession>
<name>A0A4S4A8A3_9HYPH</name>
<dbReference type="Gene3D" id="3.30.70.270">
    <property type="match status" value="1"/>
</dbReference>
<dbReference type="InterPro" id="IPR035919">
    <property type="entry name" value="EAL_sf"/>
</dbReference>
<feature type="transmembrane region" description="Helical" evidence="1">
    <location>
        <begin position="144"/>
        <end position="162"/>
    </location>
</feature>
<dbReference type="SUPFAM" id="SSF141868">
    <property type="entry name" value="EAL domain-like"/>
    <property type="match status" value="1"/>
</dbReference>
<dbReference type="PROSITE" id="PS50887">
    <property type="entry name" value="GGDEF"/>
    <property type="match status" value="1"/>
</dbReference>
<dbReference type="InterPro" id="IPR000160">
    <property type="entry name" value="GGDEF_dom"/>
</dbReference>
<evidence type="ECO:0000313" key="5">
    <source>
        <dbReference type="Proteomes" id="UP000310754"/>
    </source>
</evidence>
<feature type="transmembrane region" description="Helical" evidence="1">
    <location>
        <begin position="56"/>
        <end position="78"/>
    </location>
</feature>
<proteinExistence type="predicted"/>
<gene>
    <name evidence="4" type="ORF">E6C51_03720</name>
</gene>
<dbReference type="InterPro" id="IPR052155">
    <property type="entry name" value="Biofilm_reg_signaling"/>
</dbReference>
<dbReference type="SMART" id="SM00267">
    <property type="entry name" value="GGDEF"/>
    <property type="match status" value="1"/>
</dbReference>
<dbReference type="Pfam" id="PF00990">
    <property type="entry name" value="GGDEF"/>
    <property type="match status" value="1"/>
</dbReference>
<feature type="transmembrane region" description="Helical" evidence="1">
    <location>
        <begin position="90"/>
        <end position="108"/>
    </location>
</feature>
<evidence type="ECO:0000259" key="2">
    <source>
        <dbReference type="PROSITE" id="PS50883"/>
    </source>
</evidence>
<dbReference type="Gene3D" id="3.20.20.450">
    <property type="entry name" value="EAL domain"/>
    <property type="match status" value="1"/>
</dbReference>
<dbReference type="CDD" id="cd01948">
    <property type="entry name" value="EAL"/>
    <property type="match status" value="1"/>
</dbReference>
<dbReference type="Pfam" id="PF00563">
    <property type="entry name" value="EAL"/>
    <property type="match status" value="1"/>
</dbReference>
<dbReference type="CDD" id="cd01949">
    <property type="entry name" value="GGDEF"/>
    <property type="match status" value="1"/>
</dbReference>
<feature type="domain" description="GGDEF" evidence="3">
    <location>
        <begin position="259"/>
        <end position="392"/>
    </location>
</feature>
<dbReference type="AlphaFoldDB" id="A0A4S4A8A3"/>
<protein>
    <submittedName>
        <fullName evidence="4">EAL domain-containing protein</fullName>
    </submittedName>
</protein>
<dbReference type="PANTHER" id="PTHR44757:SF2">
    <property type="entry name" value="BIOFILM ARCHITECTURE MAINTENANCE PROTEIN MBAA"/>
    <property type="match status" value="1"/>
</dbReference>
<sequence length="667" mass="72465">MISAPSNHSQDVAQAVRHAQANGTLASSRTILIVNLVTMLSAAELIIPLHDDRGRLLAWMAVLSFFTAFRFLLAKALIKKQLASSRPEHVMKLMSLAALLQGLSWSLLPNVFFHMEMLGNDAPVMLILVGLAGAAMLRQSLCSQTAFSFAAPVLLACGWNFLQHGGVVAIISTLNLILLASFLLYLMAKAEQRTVEGEMAKFTRDRATQSLIIANEDIRQNNMRLEILANCDPVTGLFNRIYLNGKISGALAAATVSGQKVALLLFDVDRFKRINDAFGHHGGDQFLTIIGQRLKTAAGSDATTARISGDEFAVLITTGDVYQKSVALAQAMVECDLPPVTINGTSIVPNLSAGLVLFPSGGITADEIFSSASLALLHAKQTGRKQWREFDPKFKQITDRQRQIEQDLKDAIQNEVITAWFQPQIDLKTGAVVSFEALVRWLHPHFGFISPPEIINAAQATNLSKALTGLIARNVCALLQELPSHDLAAATVALNISPREFAIYNVAEMLDDVTATYGVSRHSVEVEITEEAILDPDIAGEQLRQMETSGYRLALDDFGIGYSSLAYLISLNIGRLKIDRSIITNISASSVNQALVAAMVGFGRALDVEIVVEGVETSDDVRALEAMGCDVAQGFYYARPMPIDALMTWLQRASNPEQSDISQRVSA</sequence>
<dbReference type="Proteomes" id="UP000310754">
    <property type="component" value="Unassembled WGS sequence"/>
</dbReference>
<dbReference type="InterPro" id="IPR043128">
    <property type="entry name" value="Rev_trsase/Diguanyl_cyclase"/>
</dbReference>
<dbReference type="EMBL" id="SSOA01000001">
    <property type="protein sequence ID" value="THF54206.1"/>
    <property type="molecule type" value="Genomic_DNA"/>
</dbReference>
<dbReference type="RefSeq" id="WP_190235045.1">
    <property type="nucleotide sequence ID" value="NZ_SSOA01000001.1"/>
</dbReference>
<dbReference type="PROSITE" id="PS50883">
    <property type="entry name" value="EAL"/>
    <property type="match status" value="1"/>
</dbReference>
<keyword evidence="1" id="KW-1133">Transmembrane helix</keyword>
<organism evidence="4 5">
    <name type="scientific">Allorhizobium terrae</name>
    <dbReference type="NCBI Taxonomy" id="1848972"/>
    <lineage>
        <taxon>Bacteria</taxon>
        <taxon>Pseudomonadati</taxon>
        <taxon>Pseudomonadota</taxon>
        <taxon>Alphaproteobacteria</taxon>
        <taxon>Hyphomicrobiales</taxon>
        <taxon>Rhizobiaceae</taxon>
        <taxon>Rhizobium/Agrobacterium group</taxon>
        <taxon>Allorhizobium</taxon>
    </lineage>
</organism>
<evidence type="ECO:0000313" key="4">
    <source>
        <dbReference type="EMBL" id="THF54206.1"/>
    </source>
</evidence>
<feature type="domain" description="EAL" evidence="2">
    <location>
        <begin position="401"/>
        <end position="654"/>
    </location>
</feature>
<evidence type="ECO:0000259" key="3">
    <source>
        <dbReference type="PROSITE" id="PS50887"/>
    </source>
</evidence>
<feature type="transmembrane region" description="Helical" evidence="1">
    <location>
        <begin position="168"/>
        <end position="188"/>
    </location>
</feature>
<dbReference type="PANTHER" id="PTHR44757">
    <property type="entry name" value="DIGUANYLATE CYCLASE DGCP"/>
    <property type="match status" value="1"/>
</dbReference>
<dbReference type="SMART" id="SM00052">
    <property type="entry name" value="EAL"/>
    <property type="match status" value="1"/>
</dbReference>